<keyword evidence="1" id="KW-0812">Transmembrane</keyword>
<evidence type="ECO:0000313" key="3">
    <source>
        <dbReference type="Proteomes" id="UP001487296"/>
    </source>
</evidence>
<proteinExistence type="predicted"/>
<keyword evidence="1" id="KW-1133">Transmembrane helix</keyword>
<feature type="transmembrane region" description="Helical" evidence="1">
    <location>
        <begin position="58"/>
        <end position="78"/>
    </location>
</feature>
<dbReference type="RefSeq" id="WP_215760634.1">
    <property type="nucleotide sequence ID" value="NZ_JAHKBE010000057.1"/>
</dbReference>
<dbReference type="EMBL" id="JBBNFP010000056">
    <property type="protein sequence ID" value="MEQ2487560.1"/>
    <property type="molecule type" value="Genomic_DNA"/>
</dbReference>
<evidence type="ECO:0000256" key="1">
    <source>
        <dbReference type="SAM" id="Phobius"/>
    </source>
</evidence>
<accession>A0ABV1FTD7</accession>
<dbReference type="Proteomes" id="UP001487296">
    <property type="component" value="Unassembled WGS sequence"/>
</dbReference>
<feature type="transmembrane region" description="Helical" evidence="1">
    <location>
        <begin position="149"/>
        <end position="167"/>
    </location>
</feature>
<organism evidence="2 3">
    <name type="scientific">Hallella faecis</name>
    <dbReference type="NCBI Taxonomy" id="2841596"/>
    <lineage>
        <taxon>Bacteria</taxon>
        <taxon>Pseudomonadati</taxon>
        <taxon>Bacteroidota</taxon>
        <taxon>Bacteroidia</taxon>
        <taxon>Bacteroidales</taxon>
        <taxon>Prevotellaceae</taxon>
        <taxon>Hallella</taxon>
    </lineage>
</organism>
<feature type="transmembrane region" description="Helical" evidence="1">
    <location>
        <begin position="223"/>
        <end position="240"/>
    </location>
</feature>
<keyword evidence="1" id="KW-0472">Membrane</keyword>
<sequence length="502" mass="57719">MRKILLEFDLAICSLWTIAALGSRIAWVDTPATWIVMLLIMSRLLLSFTLYHREKKSWIPGLLFMGLTVFAISTELDIKLSELASKVFPLLNLDFNRWWYVGLTLAVATWLWVVPLVVFLVNIFRKGCQTDTLTWTDTLGKLLWTDKTARTFCSLLLITIGTLYAGLTMNARLCLFASVVAPTMSFHLLKRYYGLEKGKMWVLVISMLIFFFAQTHAGLLRMSMLGISFSMVAYVCSAFYQYKKKLLLAVVSAIYMGILLPSLAIGNNQHTCFNVGRTGYYSLDTYPGIFCIEDKKTGKIGLRDRYGLLVKPEYDAFVYHTARHWFGELEMRKNGYYTLYDICNNEYRKDNHISHQLQDSICQMVEEHLLEYDYKSDERLEVKLIEAKNCQVRTHIKALKNGSVIYDYDDKEPFIPTDSVSTTQETIVCDSLVRLEWCQLKSLSYAHSATTKDSAVYNIQVTLARENMPKPKEAEMLVQKISCFLKKVDIISTTLPLSYNER</sequence>
<comment type="caution">
    <text evidence="2">The sequence shown here is derived from an EMBL/GenBank/DDBJ whole genome shotgun (WGS) entry which is preliminary data.</text>
</comment>
<feature type="transmembrane region" description="Helical" evidence="1">
    <location>
        <begin position="98"/>
        <end position="121"/>
    </location>
</feature>
<reference evidence="2 3" key="1">
    <citation type="submission" date="2024-04" db="EMBL/GenBank/DDBJ databases">
        <title>Human intestinal bacterial collection.</title>
        <authorList>
            <person name="Pauvert C."/>
            <person name="Hitch T.C.A."/>
            <person name="Clavel T."/>
        </authorList>
    </citation>
    <scope>NUCLEOTIDE SEQUENCE [LARGE SCALE GENOMIC DNA]</scope>
    <source>
        <strain evidence="2 3">CLA-AA-H145</strain>
    </source>
</reference>
<feature type="transmembrane region" description="Helical" evidence="1">
    <location>
        <begin position="32"/>
        <end position="51"/>
    </location>
</feature>
<gene>
    <name evidence="2" type="ORF">AAAT34_10985</name>
</gene>
<keyword evidence="3" id="KW-1185">Reference proteome</keyword>
<evidence type="ECO:0000313" key="2">
    <source>
        <dbReference type="EMBL" id="MEQ2487560.1"/>
    </source>
</evidence>
<name>A0ABV1FTD7_9BACT</name>
<feature type="transmembrane region" description="Helical" evidence="1">
    <location>
        <begin position="247"/>
        <end position="265"/>
    </location>
</feature>
<protein>
    <submittedName>
        <fullName evidence="2">Uncharacterized protein</fullName>
    </submittedName>
</protein>